<proteinExistence type="inferred from homology"/>
<evidence type="ECO:0000256" key="3">
    <source>
        <dbReference type="ARBA" id="ARBA00022448"/>
    </source>
</evidence>
<keyword evidence="6" id="KW-1133">Transmembrane helix</keyword>
<gene>
    <name evidence="11" type="ORF">H696_03600</name>
</gene>
<feature type="repeat" description="Solcar" evidence="9">
    <location>
        <begin position="241"/>
        <end position="327"/>
    </location>
</feature>
<evidence type="ECO:0000256" key="6">
    <source>
        <dbReference type="ARBA" id="ARBA00022989"/>
    </source>
</evidence>
<dbReference type="InterPro" id="IPR018108">
    <property type="entry name" value="MCP_transmembrane"/>
</dbReference>
<comment type="similarity">
    <text evidence="2 10">Belongs to the mitochondrial carrier (TC 2.A.29) family.</text>
</comment>
<dbReference type="STRING" id="691883.A0A058Z7Q3"/>
<evidence type="ECO:0000256" key="10">
    <source>
        <dbReference type="RuleBase" id="RU000488"/>
    </source>
</evidence>
<dbReference type="InterPro" id="IPR023395">
    <property type="entry name" value="MCP_dom_sf"/>
</dbReference>
<evidence type="ECO:0000256" key="9">
    <source>
        <dbReference type="PROSITE-ProRule" id="PRU00282"/>
    </source>
</evidence>
<keyword evidence="12" id="KW-1185">Reference proteome</keyword>
<dbReference type="GO" id="GO:0006843">
    <property type="term" value="P:mitochondrial citrate transmembrane transport"/>
    <property type="evidence" value="ECO:0007669"/>
    <property type="project" value="TreeGrafter"/>
</dbReference>
<dbReference type="PANTHER" id="PTHR45788:SF4">
    <property type="entry name" value="TRICARBOXYLATE TRANSPORT PROTEIN, MITOCHONDRIAL"/>
    <property type="match status" value="1"/>
</dbReference>
<dbReference type="SUPFAM" id="SSF103506">
    <property type="entry name" value="Mitochondrial carrier"/>
    <property type="match status" value="1"/>
</dbReference>
<dbReference type="PANTHER" id="PTHR45788">
    <property type="entry name" value="SUCCINATE/FUMARATE MITOCHONDRIAL TRANSPORTER-RELATED"/>
    <property type="match status" value="1"/>
</dbReference>
<evidence type="ECO:0000256" key="4">
    <source>
        <dbReference type="ARBA" id="ARBA00022692"/>
    </source>
</evidence>
<keyword evidence="4 9" id="KW-0812">Transmembrane</keyword>
<dbReference type="Gene3D" id="1.50.40.10">
    <property type="entry name" value="Mitochondrial carrier domain"/>
    <property type="match status" value="2"/>
</dbReference>
<dbReference type="InterPro" id="IPR002067">
    <property type="entry name" value="MCP"/>
</dbReference>
<keyword evidence="5" id="KW-0677">Repeat</keyword>
<keyword evidence="8 9" id="KW-0472">Membrane</keyword>
<dbReference type="FunFam" id="1.50.40.10:FF:000007">
    <property type="entry name" value="Mitochondrial tricarboxylate transport protein-like"/>
    <property type="match status" value="1"/>
</dbReference>
<dbReference type="OMA" id="KDWYKGG"/>
<evidence type="ECO:0000256" key="7">
    <source>
        <dbReference type="ARBA" id="ARBA00023128"/>
    </source>
</evidence>
<feature type="repeat" description="Solcar" evidence="9">
    <location>
        <begin position="145"/>
        <end position="231"/>
    </location>
</feature>
<dbReference type="PRINTS" id="PR00926">
    <property type="entry name" value="MITOCARRIER"/>
</dbReference>
<evidence type="ECO:0000256" key="1">
    <source>
        <dbReference type="ARBA" id="ARBA00004225"/>
    </source>
</evidence>
<reference evidence="11" key="1">
    <citation type="submission" date="2013-04" db="EMBL/GenBank/DDBJ databases">
        <title>The Genome Sequence of Fonticula alba ATCC 38817.</title>
        <authorList>
            <consortium name="The Broad Institute Genomics Platform"/>
            <person name="Russ C."/>
            <person name="Cuomo C."/>
            <person name="Burger G."/>
            <person name="Gray M.W."/>
            <person name="Holland P.W.H."/>
            <person name="King N."/>
            <person name="Lang F.B.F."/>
            <person name="Roger A.J."/>
            <person name="Ruiz-Trillo I."/>
            <person name="Brown M."/>
            <person name="Walker B."/>
            <person name="Young S."/>
            <person name="Zeng Q."/>
            <person name="Gargeya S."/>
            <person name="Fitzgerald M."/>
            <person name="Haas B."/>
            <person name="Abouelleil A."/>
            <person name="Allen A.W."/>
            <person name="Alvarado L."/>
            <person name="Arachchi H.M."/>
            <person name="Berlin A.M."/>
            <person name="Chapman S.B."/>
            <person name="Gainer-Dewar J."/>
            <person name="Goldberg J."/>
            <person name="Griggs A."/>
            <person name="Gujja S."/>
            <person name="Hansen M."/>
            <person name="Howarth C."/>
            <person name="Imamovic A."/>
            <person name="Ireland A."/>
            <person name="Larimer J."/>
            <person name="McCowan C."/>
            <person name="Murphy C."/>
            <person name="Pearson M."/>
            <person name="Poon T.W."/>
            <person name="Priest M."/>
            <person name="Roberts A."/>
            <person name="Saif S."/>
            <person name="Shea T."/>
            <person name="Sisk P."/>
            <person name="Sykes S."/>
            <person name="Wortman J."/>
            <person name="Nusbaum C."/>
            <person name="Birren B."/>
        </authorList>
    </citation>
    <scope>NUCLEOTIDE SEQUENCE [LARGE SCALE GENOMIC DNA]</scope>
    <source>
        <strain evidence="11">ATCC 38817</strain>
    </source>
</reference>
<dbReference type="eggNOG" id="KOG0756">
    <property type="taxonomic scope" value="Eukaryota"/>
</dbReference>
<evidence type="ECO:0000256" key="2">
    <source>
        <dbReference type="ARBA" id="ARBA00006375"/>
    </source>
</evidence>
<dbReference type="GeneID" id="20528325"/>
<dbReference type="PROSITE" id="PS50920">
    <property type="entry name" value="SOLCAR"/>
    <property type="match status" value="3"/>
</dbReference>
<feature type="repeat" description="Solcar" evidence="9">
    <location>
        <begin position="51"/>
        <end position="134"/>
    </location>
</feature>
<dbReference type="InterPro" id="IPR049563">
    <property type="entry name" value="TXTP-like"/>
</dbReference>
<dbReference type="EMBL" id="KB932205">
    <property type="protein sequence ID" value="KCV70141.1"/>
    <property type="molecule type" value="Genomic_DNA"/>
</dbReference>
<dbReference type="AlphaFoldDB" id="A0A058Z7Q3"/>
<protein>
    <submittedName>
        <fullName evidence="11">Solute carrier family 25, member 46</fullName>
    </submittedName>
</protein>
<dbReference type="GO" id="GO:0031966">
    <property type="term" value="C:mitochondrial membrane"/>
    <property type="evidence" value="ECO:0007669"/>
    <property type="project" value="UniProtKB-SubCell"/>
</dbReference>
<evidence type="ECO:0000256" key="8">
    <source>
        <dbReference type="ARBA" id="ARBA00023136"/>
    </source>
</evidence>
<sequence length="332" mass="35603">MFLSNRPTPPPAFAPQLNLSGMTFSHASHSAAFSANYSNTSDMSAPAKGGKSPFVSILAGAISGGIEICLTYPTEYVKTQLQLGNRYSGPMDCVRSTVQQYGVGGLYRGLSSLLVGSIPKAAVRFLGFEEFKKLLMDEDGRMTPGRNFMAGLGAGVTEALLVVCPMETIKVRLIHDQTQPNPQYRGLAHATRSIVAAEGLAGIYRGLAPTIVKQGSNQAIRFLVYNEMKKLLSTGDPDAVQPVHVSMISGAVAGGMSVLGNNPIDAVKSRMQGIGAKDLYKNSWDCAKHIYREAGVRGFYKGCTPRMARVVGDVAIVMTLYEQIAAQLEKVF</sequence>
<evidence type="ECO:0000256" key="5">
    <source>
        <dbReference type="ARBA" id="ARBA00022737"/>
    </source>
</evidence>
<accession>A0A058Z7Q3</accession>
<keyword evidence="3 10" id="KW-0813">Transport</keyword>
<name>A0A058Z7Q3_FONAL</name>
<dbReference type="RefSeq" id="XP_009495747.1">
    <property type="nucleotide sequence ID" value="XM_009497472.1"/>
</dbReference>
<evidence type="ECO:0000313" key="12">
    <source>
        <dbReference type="Proteomes" id="UP000030693"/>
    </source>
</evidence>
<organism evidence="11">
    <name type="scientific">Fonticula alba</name>
    <name type="common">Slime mold</name>
    <dbReference type="NCBI Taxonomy" id="691883"/>
    <lineage>
        <taxon>Eukaryota</taxon>
        <taxon>Rotosphaerida</taxon>
        <taxon>Fonticulaceae</taxon>
        <taxon>Fonticula</taxon>
    </lineage>
</organism>
<keyword evidence="7" id="KW-0496">Mitochondrion</keyword>
<dbReference type="Pfam" id="PF00153">
    <property type="entry name" value="Mito_carr"/>
    <property type="match status" value="3"/>
</dbReference>
<evidence type="ECO:0000313" key="11">
    <source>
        <dbReference type="EMBL" id="KCV70141.1"/>
    </source>
</evidence>
<dbReference type="Proteomes" id="UP000030693">
    <property type="component" value="Unassembled WGS sequence"/>
</dbReference>
<comment type="subcellular location">
    <subcellularLocation>
        <location evidence="1">Mitochondrion membrane</location>
        <topology evidence="1">Multi-pass membrane protein</topology>
    </subcellularLocation>
</comment>
<dbReference type="OrthoDB" id="44467at2759"/>
<dbReference type="GO" id="GO:0071913">
    <property type="term" value="F:citrate secondary active transmembrane transporter activity"/>
    <property type="evidence" value="ECO:0007669"/>
    <property type="project" value="TreeGrafter"/>
</dbReference>